<dbReference type="Proteomes" id="UP000825729">
    <property type="component" value="Unassembled WGS sequence"/>
</dbReference>
<keyword evidence="6" id="KW-0560">Oxidoreductase</keyword>
<dbReference type="GO" id="GO:0048038">
    <property type="term" value="F:quinone binding"/>
    <property type="evidence" value="ECO:0007669"/>
    <property type="project" value="UniProtKB-KW"/>
</dbReference>
<evidence type="ECO:0000256" key="8">
    <source>
        <dbReference type="ARBA" id="ARBA00023157"/>
    </source>
</evidence>
<dbReference type="SUPFAM" id="SSF52833">
    <property type="entry name" value="Thioredoxin-like"/>
    <property type="match status" value="1"/>
</dbReference>
<feature type="domain" description="Vitamin K epoxide reductase" evidence="11">
    <location>
        <begin position="57"/>
        <end position="197"/>
    </location>
</feature>
<evidence type="ECO:0000256" key="1">
    <source>
        <dbReference type="ARBA" id="ARBA00004141"/>
    </source>
</evidence>
<dbReference type="GO" id="GO:0016491">
    <property type="term" value="F:oxidoreductase activity"/>
    <property type="evidence" value="ECO:0007669"/>
    <property type="project" value="UniProtKB-KW"/>
</dbReference>
<evidence type="ECO:0000256" key="6">
    <source>
        <dbReference type="ARBA" id="ARBA00023002"/>
    </source>
</evidence>
<keyword evidence="9" id="KW-0676">Redox-active center</keyword>
<reference evidence="12 13" key="1">
    <citation type="submission" date="2021-07" db="EMBL/GenBank/DDBJ databases">
        <title>The Aristolochia fimbriata genome: insights into angiosperm evolution, floral development and chemical biosynthesis.</title>
        <authorList>
            <person name="Jiao Y."/>
        </authorList>
    </citation>
    <scope>NUCLEOTIDE SEQUENCE [LARGE SCALE GENOMIC DNA]</scope>
    <source>
        <strain evidence="12">IBCAS-2021</strain>
        <tissue evidence="12">Leaf</tissue>
    </source>
</reference>
<evidence type="ECO:0000313" key="12">
    <source>
        <dbReference type="EMBL" id="KAG9441816.1"/>
    </source>
</evidence>
<evidence type="ECO:0000313" key="13">
    <source>
        <dbReference type="Proteomes" id="UP000825729"/>
    </source>
</evidence>
<dbReference type="CDD" id="cd12916">
    <property type="entry name" value="VKOR_1"/>
    <property type="match status" value="1"/>
</dbReference>
<protein>
    <recommendedName>
        <fullName evidence="11">Vitamin K epoxide reductase domain-containing protein</fullName>
    </recommendedName>
</protein>
<keyword evidence="5 10" id="KW-1133">Transmembrane helix</keyword>
<feature type="transmembrane region" description="Helical" evidence="10">
    <location>
        <begin position="105"/>
        <end position="127"/>
    </location>
</feature>
<dbReference type="PANTHER" id="PTHR34573:SF1">
    <property type="entry name" value="VITAMIN K EPOXIDE REDUCTASE DOMAIN-CONTAINING PROTEIN"/>
    <property type="match status" value="1"/>
</dbReference>
<dbReference type="SMART" id="SM00756">
    <property type="entry name" value="VKc"/>
    <property type="match status" value="1"/>
</dbReference>
<comment type="subcellular location">
    <subcellularLocation>
        <location evidence="1">Membrane</location>
        <topology evidence="1">Multi-pass membrane protein</topology>
    </subcellularLocation>
</comment>
<accession>A0AAV7E091</accession>
<feature type="transmembrane region" description="Helical" evidence="10">
    <location>
        <begin position="206"/>
        <end position="224"/>
    </location>
</feature>
<dbReference type="AlphaFoldDB" id="A0AAV7E091"/>
<evidence type="ECO:0000256" key="3">
    <source>
        <dbReference type="ARBA" id="ARBA00022692"/>
    </source>
</evidence>
<dbReference type="InterPro" id="IPR036249">
    <property type="entry name" value="Thioredoxin-like_sf"/>
</dbReference>
<name>A0AAV7E091_ARIFI</name>
<dbReference type="InterPro" id="IPR012932">
    <property type="entry name" value="VKOR"/>
</dbReference>
<dbReference type="GO" id="GO:0016020">
    <property type="term" value="C:membrane"/>
    <property type="evidence" value="ECO:0007669"/>
    <property type="project" value="UniProtKB-SubCell"/>
</dbReference>
<dbReference type="InterPro" id="IPR038354">
    <property type="entry name" value="VKOR_sf"/>
</dbReference>
<evidence type="ECO:0000256" key="4">
    <source>
        <dbReference type="ARBA" id="ARBA00022719"/>
    </source>
</evidence>
<keyword evidence="8" id="KW-1015">Disulfide bond</keyword>
<dbReference type="Gene3D" id="1.20.1440.130">
    <property type="entry name" value="VKOR domain"/>
    <property type="match status" value="1"/>
</dbReference>
<keyword evidence="7 10" id="KW-0472">Membrane</keyword>
<gene>
    <name evidence="12" type="ORF">H6P81_017670</name>
</gene>
<feature type="transmembrane region" description="Helical" evidence="10">
    <location>
        <begin position="175"/>
        <end position="194"/>
    </location>
</feature>
<proteinExistence type="inferred from homology"/>
<keyword evidence="4" id="KW-0874">Quinone</keyword>
<dbReference type="Pfam" id="PF07884">
    <property type="entry name" value="VKOR"/>
    <property type="match status" value="1"/>
</dbReference>
<evidence type="ECO:0000256" key="5">
    <source>
        <dbReference type="ARBA" id="ARBA00022989"/>
    </source>
</evidence>
<sequence length="352" mass="37550">MACISSLPHLSSTPKLSVFRGVPSSIQFRRAALFPVKCSSSPKVDSEDRTKSSPPAGISTFTLSAGLGAVGLAETGYLTYLKLTNSAAFCPVGGGKCSDVLNSDYAVIFGVPLPLIGIIAYGIVAYLGLQLAGKRLPFGLTESNGRLILLGITTTMTAASAYFLYLLSTEFQGTSCSYCLLSAFLSFSLFFLSLKDLGLDGIREVAGLQLTVAAIVIAILNNSYGDAKPTVKSMDVDLLPYETEITSESSPLAISLASYLRDIGAKMYGAFWCSHCLEQKEMFGHEGAKILDYVECFPDGVGKGRKIAKECEAAGIDGFPTWVIKGKVLNGEQTFMELMEASGFLEDFNPKS</sequence>
<dbReference type="Gene3D" id="3.40.30.10">
    <property type="entry name" value="Glutaredoxin"/>
    <property type="match status" value="1"/>
</dbReference>
<evidence type="ECO:0000259" key="11">
    <source>
        <dbReference type="SMART" id="SM00756"/>
    </source>
</evidence>
<evidence type="ECO:0000256" key="2">
    <source>
        <dbReference type="ARBA" id="ARBA00006214"/>
    </source>
</evidence>
<feature type="transmembrane region" description="Helical" evidence="10">
    <location>
        <begin position="147"/>
        <end position="168"/>
    </location>
</feature>
<dbReference type="EMBL" id="JAINDJ010000007">
    <property type="protein sequence ID" value="KAG9441816.1"/>
    <property type="molecule type" value="Genomic_DNA"/>
</dbReference>
<evidence type="ECO:0000256" key="9">
    <source>
        <dbReference type="ARBA" id="ARBA00023284"/>
    </source>
</evidence>
<evidence type="ECO:0000256" key="7">
    <source>
        <dbReference type="ARBA" id="ARBA00023136"/>
    </source>
</evidence>
<keyword evidence="13" id="KW-1185">Reference proteome</keyword>
<organism evidence="12 13">
    <name type="scientific">Aristolochia fimbriata</name>
    <name type="common">White veined hardy Dutchman's pipe vine</name>
    <dbReference type="NCBI Taxonomy" id="158543"/>
    <lineage>
        <taxon>Eukaryota</taxon>
        <taxon>Viridiplantae</taxon>
        <taxon>Streptophyta</taxon>
        <taxon>Embryophyta</taxon>
        <taxon>Tracheophyta</taxon>
        <taxon>Spermatophyta</taxon>
        <taxon>Magnoliopsida</taxon>
        <taxon>Magnoliidae</taxon>
        <taxon>Piperales</taxon>
        <taxon>Aristolochiaceae</taxon>
        <taxon>Aristolochia</taxon>
    </lineage>
</organism>
<dbReference type="InterPro" id="IPR044698">
    <property type="entry name" value="VKOR/LTO1"/>
</dbReference>
<keyword evidence="3 10" id="KW-0812">Transmembrane</keyword>
<comment type="caution">
    <text evidence="12">The sequence shown here is derived from an EMBL/GenBank/DDBJ whole genome shotgun (WGS) entry which is preliminary data.</text>
</comment>
<evidence type="ECO:0000256" key="10">
    <source>
        <dbReference type="SAM" id="Phobius"/>
    </source>
</evidence>
<comment type="similarity">
    <text evidence="2">Belongs to the VKOR family.</text>
</comment>
<dbReference type="PANTHER" id="PTHR34573">
    <property type="entry name" value="VKC DOMAIN-CONTAINING PROTEIN"/>
    <property type="match status" value="1"/>
</dbReference>